<feature type="compositionally biased region" description="Low complexity" evidence="1">
    <location>
        <begin position="28"/>
        <end position="57"/>
    </location>
</feature>
<dbReference type="EMBL" id="LR798376">
    <property type="protein sequence ID" value="CAB5227104.1"/>
    <property type="molecule type" value="Genomic_DNA"/>
</dbReference>
<name>A0A6J7X891_9CAUD</name>
<dbReference type="EMBL" id="LR797268">
    <property type="protein sequence ID" value="CAB4197739.1"/>
    <property type="molecule type" value="Genomic_DNA"/>
</dbReference>
<evidence type="ECO:0000313" key="4">
    <source>
        <dbReference type="EMBL" id="CAB4211422.1"/>
    </source>
</evidence>
<evidence type="ECO:0000313" key="2">
    <source>
        <dbReference type="EMBL" id="CAB4183130.1"/>
    </source>
</evidence>
<feature type="region of interest" description="Disordered" evidence="1">
    <location>
        <begin position="23"/>
        <end position="60"/>
    </location>
</feature>
<organism evidence="5">
    <name type="scientific">uncultured Caudovirales phage</name>
    <dbReference type="NCBI Taxonomy" id="2100421"/>
    <lineage>
        <taxon>Viruses</taxon>
        <taxon>Duplodnaviria</taxon>
        <taxon>Heunggongvirae</taxon>
        <taxon>Uroviricota</taxon>
        <taxon>Caudoviricetes</taxon>
        <taxon>Peduoviridae</taxon>
        <taxon>Maltschvirus</taxon>
        <taxon>Maltschvirus maltsch</taxon>
    </lineage>
</organism>
<protein>
    <submittedName>
        <fullName evidence="5">Uncharacterized protein</fullName>
    </submittedName>
</protein>
<evidence type="ECO:0000313" key="5">
    <source>
        <dbReference type="EMBL" id="CAB5227104.1"/>
    </source>
</evidence>
<sequence length="114" mass="11978">MSIESQIERLTDAILTLAEAVNGKATEKSQSPATTAPSSPHPSAKTAAKPAAETPAPKTEDVKAIDYESVRKAITGYNVKHGREKTVEMLARFGVASGKDLLPAQYADVLKAAA</sequence>
<evidence type="ECO:0000313" key="3">
    <source>
        <dbReference type="EMBL" id="CAB4197739.1"/>
    </source>
</evidence>
<accession>A0A6J7X891</accession>
<gene>
    <name evidence="2" type="ORF">UFOVP1077_41</name>
    <name evidence="3" type="ORF">UFOVP1316_29</name>
    <name evidence="4" type="ORF">UFOVP1428_38</name>
    <name evidence="5" type="ORF">UFOVP1526_6</name>
</gene>
<dbReference type="EMBL" id="LR797030">
    <property type="protein sequence ID" value="CAB4183130.1"/>
    <property type="molecule type" value="Genomic_DNA"/>
</dbReference>
<reference evidence="5" key="1">
    <citation type="submission" date="2020-05" db="EMBL/GenBank/DDBJ databases">
        <authorList>
            <person name="Chiriac C."/>
            <person name="Salcher M."/>
            <person name="Ghai R."/>
            <person name="Kavagutti S V."/>
        </authorList>
    </citation>
    <scope>NUCLEOTIDE SEQUENCE</scope>
</reference>
<evidence type="ECO:0000256" key="1">
    <source>
        <dbReference type="SAM" id="MobiDB-lite"/>
    </source>
</evidence>
<dbReference type="EMBL" id="LR797374">
    <property type="protein sequence ID" value="CAB4211422.1"/>
    <property type="molecule type" value="Genomic_DNA"/>
</dbReference>
<proteinExistence type="predicted"/>